<dbReference type="eggNOG" id="KOG2013">
    <property type="taxonomic scope" value="Eukaryota"/>
</dbReference>
<dbReference type="Pfam" id="PF10585">
    <property type="entry name" value="UBA_E1_SCCH"/>
    <property type="match status" value="1"/>
</dbReference>
<dbReference type="SUPFAM" id="SSF69572">
    <property type="entry name" value="Activating enzymes of the ubiquitin-like proteins"/>
    <property type="match status" value="1"/>
</dbReference>
<evidence type="ECO:0000313" key="14">
    <source>
        <dbReference type="EMBL" id="ERF74367.1"/>
    </source>
</evidence>
<dbReference type="GO" id="GO:0016925">
    <property type="term" value="P:protein sumoylation"/>
    <property type="evidence" value="ECO:0007669"/>
    <property type="project" value="UniProtKB-UniPathway"/>
</dbReference>
<keyword evidence="3" id="KW-0479">Metal-binding</keyword>
<evidence type="ECO:0000256" key="1">
    <source>
        <dbReference type="ARBA" id="ARBA00004718"/>
    </source>
</evidence>
<evidence type="ECO:0000256" key="7">
    <source>
        <dbReference type="ARBA" id="ARBA00022840"/>
    </source>
</evidence>
<dbReference type="GO" id="GO:0005737">
    <property type="term" value="C:cytoplasm"/>
    <property type="evidence" value="ECO:0007669"/>
    <property type="project" value="TreeGrafter"/>
</dbReference>
<dbReference type="Proteomes" id="UP000019373">
    <property type="component" value="Unassembled WGS sequence"/>
</dbReference>
<dbReference type="PANTHER" id="PTHR10953:SF5">
    <property type="entry name" value="SUMO-ACTIVATING ENZYME SUBUNIT 2"/>
    <property type="match status" value="1"/>
</dbReference>
<evidence type="ECO:0000313" key="15">
    <source>
        <dbReference type="Proteomes" id="UP000019373"/>
    </source>
</evidence>
<keyword evidence="6" id="KW-0862">Zinc</keyword>
<keyword evidence="5" id="KW-0833">Ubl conjugation pathway</keyword>
<dbReference type="Gene3D" id="3.50.50.80">
    <property type="entry name" value="Ubiquitin-activating enzyme E1, inactive adenylation domain, subdomain 1"/>
    <property type="match status" value="1"/>
</dbReference>
<dbReference type="GO" id="GO:0005524">
    <property type="term" value="F:ATP binding"/>
    <property type="evidence" value="ECO:0007669"/>
    <property type="project" value="UniProtKB-KW"/>
</dbReference>
<dbReference type="HOGENOM" id="CLU_013325_7_3_1"/>
<dbReference type="InterPro" id="IPR019572">
    <property type="entry name" value="UBA_E1_SCCH"/>
</dbReference>
<dbReference type="PROSITE" id="PS00865">
    <property type="entry name" value="UBIQUITIN_ACTIVAT_2"/>
    <property type="match status" value="1"/>
</dbReference>
<feature type="domain" description="THIF-type NAD/FAD binding fold" evidence="11">
    <location>
        <begin position="16"/>
        <end position="445"/>
    </location>
</feature>
<evidence type="ECO:0000256" key="8">
    <source>
        <dbReference type="ARBA" id="ARBA00073512"/>
    </source>
</evidence>
<dbReference type="RefSeq" id="XP_007800077.1">
    <property type="nucleotide sequence ID" value="XM_007801886.1"/>
</dbReference>
<evidence type="ECO:0000256" key="10">
    <source>
        <dbReference type="SAM" id="MobiDB-lite"/>
    </source>
</evidence>
<dbReference type="InterPro" id="IPR045886">
    <property type="entry name" value="ThiF/MoeB/HesA"/>
</dbReference>
<gene>
    <name evidence="14" type="ORF">EPUS_02054</name>
</gene>
<evidence type="ECO:0000256" key="3">
    <source>
        <dbReference type="ARBA" id="ARBA00022723"/>
    </source>
</evidence>
<evidence type="ECO:0000259" key="12">
    <source>
        <dbReference type="Pfam" id="PF10585"/>
    </source>
</evidence>
<feature type="region of interest" description="Disordered" evidence="10">
    <location>
        <begin position="633"/>
        <end position="662"/>
    </location>
</feature>
<dbReference type="FunFam" id="3.40.50.720:FF:000618">
    <property type="entry name" value="SUMO-activating enzyme subunit 2"/>
    <property type="match status" value="1"/>
</dbReference>
<comment type="pathway">
    <text evidence="1">Protein modification; protein sumoylation.</text>
</comment>
<evidence type="ECO:0000256" key="6">
    <source>
        <dbReference type="ARBA" id="ARBA00022833"/>
    </source>
</evidence>
<dbReference type="Gene3D" id="3.10.290.20">
    <property type="entry name" value="Ubiquitin-like 2 activating enzyme e1b. Chain: B, domain 3"/>
    <property type="match status" value="1"/>
</dbReference>
<feature type="active site" description="Glycyl thioester intermediate" evidence="9">
    <location>
        <position position="177"/>
    </location>
</feature>
<dbReference type="InterPro" id="IPR000594">
    <property type="entry name" value="ThiF_NAD_FAD-bd"/>
</dbReference>
<name>U1GA35_ENDPU</name>
<proteinExistence type="inferred from homology"/>
<dbReference type="PANTHER" id="PTHR10953">
    <property type="entry name" value="UBIQUITIN-ACTIVATING ENZYME E1"/>
    <property type="match status" value="1"/>
</dbReference>
<evidence type="ECO:0000256" key="9">
    <source>
        <dbReference type="PROSITE-ProRule" id="PRU10132"/>
    </source>
</evidence>
<dbReference type="GO" id="GO:0031510">
    <property type="term" value="C:SUMO activating enzyme complex"/>
    <property type="evidence" value="ECO:0007669"/>
    <property type="project" value="TreeGrafter"/>
</dbReference>
<dbReference type="InterPro" id="IPR033127">
    <property type="entry name" value="UBQ-activ_enz_E1_Cys_AS"/>
</dbReference>
<dbReference type="CDD" id="cd01489">
    <property type="entry name" value="Uba2_SUMO"/>
    <property type="match status" value="1"/>
</dbReference>
<dbReference type="InterPro" id="IPR023318">
    <property type="entry name" value="Ub_act_enz_dom_a_sf"/>
</dbReference>
<keyword evidence="15" id="KW-1185">Reference proteome</keyword>
<dbReference type="Pfam" id="PF14732">
    <property type="entry name" value="UAE_UbL"/>
    <property type="match status" value="1"/>
</dbReference>
<reference evidence="15" key="1">
    <citation type="journal article" date="2014" name="BMC Genomics">
        <title>Genome characteristics reveal the impact of lichenization on lichen-forming fungus Endocarpon pusillum Hedwig (Verrucariales, Ascomycota).</title>
        <authorList>
            <person name="Wang Y.-Y."/>
            <person name="Liu B."/>
            <person name="Zhang X.-Y."/>
            <person name="Zhou Q.-M."/>
            <person name="Zhang T."/>
            <person name="Li H."/>
            <person name="Yu Y.-F."/>
            <person name="Zhang X.-L."/>
            <person name="Hao X.-Y."/>
            <person name="Wang M."/>
            <person name="Wang L."/>
            <person name="Wei J.-C."/>
        </authorList>
    </citation>
    <scope>NUCLEOTIDE SEQUENCE [LARGE SCALE GENOMIC DNA]</scope>
    <source>
        <strain evidence="15">Z07020 / HMAS-L-300199</strain>
    </source>
</reference>
<feature type="domain" description="Ubiquitin/SUMO-activating enzyme ubiquitin-like" evidence="13">
    <location>
        <begin position="455"/>
        <end position="534"/>
    </location>
</feature>
<keyword evidence="4" id="KW-0547">Nucleotide-binding</keyword>
<dbReference type="GeneID" id="19237108"/>
<dbReference type="Pfam" id="PF00899">
    <property type="entry name" value="ThiF"/>
    <property type="match status" value="1"/>
</dbReference>
<dbReference type="EMBL" id="KE720882">
    <property type="protein sequence ID" value="ERF74367.1"/>
    <property type="molecule type" value="Genomic_DNA"/>
</dbReference>
<sequence>MGRDKYPRQSLGALHSQIKQARVLLIGAGGIGCELLKNLVLTGFGEIHIIDLDTIDLSNLNRQFLFRQEHIKKPKALVAKEVASKFNPSCTLTAHHANIKDTQLFPLSFFRSFTLVFNALDNLDARRHVNKMCLAADVPLIESGTTGFNGQVQVIKKGKTACYDCTEKEVPKTYPVCTIRSTPSQPIHCIVWAKSYLLPELFGVGEDEETSDQLDTSEDADNAEEIRNLKAEAQALKKIRESMGNDDFAKQVFNKVFRDDIDRLRGMEDMWKSRTRPTSLNYEALQSEASSSTDATISPSDQNTWTLLENFAIFKSSLHALSMRLKQNAGIAIAATEATNPAAVRPVITFDKDDPDTLDFVTSASNLRSHIFSIPLQSKFTVKQMAGNIIPAIATTNAMTAGLCVMQAFKVLRGDYFRAKMLFLENSGARALNSEPPRPPNPECAVCGIATGQVDVDPERATLNDLVDGVLKSELGYGEEMTIMNEVGPIYDPDMEDMLPKTFRELGLRDETFLTVIDDDEENPRVNLQLAVSSKRKLPAGSRPVVLAPTTAAMEDGRPEEAGQQRGTLEIARKPKKATSDRPEEMVEGNGVTVVIANGAANGTGTGKGKGKVKRSADEAGLDGADTLKRKLAADDDGTGSGAAGDASVVTNDSTKSNGDVDGDALGFDRAQAIMLDDAAAGDGSIVIDDD</sequence>
<dbReference type="InterPro" id="IPR042449">
    <property type="entry name" value="Ub-E1_IAD_1"/>
</dbReference>
<dbReference type="OrthoDB" id="10255449at2759"/>
<feature type="domain" description="Ubiquitin-activating enzyme SCCH" evidence="12">
    <location>
        <begin position="346"/>
        <end position="383"/>
    </location>
</feature>
<evidence type="ECO:0000256" key="5">
    <source>
        <dbReference type="ARBA" id="ARBA00022786"/>
    </source>
</evidence>
<evidence type="ECO:0000259" key="11">
    <source>
        <dbReference type="Pfam" id="PF00899"/>
    </source>
</evidence>
<dbReference type="OMA" id="TPSEHIH"/>
<evidence type="ECO:0000256" key="4">
    <source>
        <dbReference type="ARBA" id="ARBA00022741"/>
    </source>
</evidence>
<dbReference type="InterPro" id="IPR035985">
    <property type="entry name" value="Ubiquitin-activating_enz"/>
</dbReference>
<dbReference type="GO" id="GO:0019948">
    <property type="term" value="F:SUMO activating enzyme activity"/>
    <property type="evidence" value="ECO:0007669"/>
    <property type="project" value="TreeGrafter"/>
</dbReference>
<dbReference type="InterPro" id="IPR028077">
    <property type="entry name" value="UAE_UbL_dom"/>
</dbReference>
<evidence type="ECO:0000256" key="2">
    <source>
        <dbReference type="ARBA" id="ARBA00005673"/>
    </source>
</evidence>
<dbReference type="FunFam" id="3.50.50.80:FF:000004">
    <property type="entry name" value="Ubiquitin-activating enzyme E1-like"/>
    <property type="match status" value="1"/>
</dbReference>
<accession>U1GA35</accession>
<protein>
    <recommendedName>
        <fullName evidence="8">Ubiquitin-activating enzyme E1-like</fullName>
    </recommendedName>
</protein>
<dbReference type="PROSITE" id="PS51257">
    <property type="entry name" value="PROKAR_LIPOPROTEIN"/>
    <property type="match status" value="1"/>
</dbReference>
<dbReference type="Gene3D" id="1.10.10.520">
    <property type="entry name" value="Ubiquitin activating enzymes (Uba3). Chain: B, domain 2"/>
    <property type="match status" value="1"/>
</dbReference>
<dbReference type="AlphaFoldDB" id="U1GA35"/>
<organism evidence="14 15">
    <name type="scientific">Endocarpon pusillum (strain Z07020 / HMAS-L-300199)</name>
    <name type="common">Lichen-forming fungus</name>
    <dbReference type="NCBI Taxonomy" id="1263415"/>
    <lineage>
        <taxon>Eukaryota</taxon>
        <taxon>Fungi</taxon>
        <taxon>Dikarya</taxon>
        <taxon>Ascomycota</taxon>
        <taxon>Pezizomycotina</taxon>
        <taxon>Eurotiomycetes</taxon>
        <taxon>Chaetothyriomycetidae</taxon>
        <taxon>Verrucariales</taxon>
        <taxon>Verrucariaceae</taxon>
        <taxon>Endocarpon</taxon>
    </lineage>
</organism>
<dbReference type="GO" id="GO:0046872">
    <property type="term" value="F:metal ion binding"/>
    <property type="evidence" value="ECO:0007669"/>
    <property type="project" value="UniProtKB-KW"/>
</dbReference>
<evidence type="ECO:0000259" key="13">
    <source>
        <dbReference type="Pfam" id="PF14732"/>
    </source>
</evidence>
<dbReference type="UniPathway" id="UPA00886"/>
<keyword evidence="7" id="KW-0067">ATP-binding</keyword>
<comment type="similarity">
    <text evidence="2">Belongs to the ubiquitin-activating E1 family.</text>
</comment>